<dbReference type="PANTHER" id="PTHR35546">
    <property type="entry name" value="F-BOX PROTEIN INTERACTION DOMAIN PROTEIN-RELATED"/>
    <property type="match status" value="1"/>
</dbReference>
<proteinExistence type="predicted"/>
<dbReference type="OrthoDB" id="676852at2759"/>
<evidence type="ECO:0000313" key="2">
    <source>
        <dbReference type="EMBL" id="TVU36826.1"/>
    </source>
</evidence>
<reference evidence="2 3" key="1">
    <citation type="journal article" date="2019" name="Sci. Rep.">
        <title>A high-quality genome of Eragrostis curvula grass provides insights into Poaceae evolution and supports new strategies to enhance forage quality.</title>
        <authorList>
            <person name="Carballo J."/>
            <person name="Santos B.A.C.M."/>
            <person name="Zappacosta D."/>
            <person name="Garbus I."/>
            <person name="Selva J.P."/>
            <person name="Gallo C.A."/>
            <person name="Diaz A."/>
            <person name="Albertini E."/>
            <person name="Caccamo M."/>
            <person name="Echenique V."/>
        </authorList>
    </citation>
    <scope>NUCLEOTIDE SEQUENCE [LARGE SCALE GENOMIC DNA]</scope>
    <source>
        <strain evidence="3">cv. Victoria</strain>
        <tissue evidence="2">Leaf</tissue>
    </source>
</reference>
<name>A0A5J9VMX6_9POAL</name>
<accession>A0A5J9VMX6</accession>
<dbReference type="SUPFAM" id="SSF50969">
    <property type="entry name" value="YVTN repeat-like/Quinoprotein amine dehydrogenase"/>
    <property type="match status" value="1"/>
</dbReference>
<evidence type="ECO:0000256" key="1">
    <source>
        <dbReference type="SAM" id="MobiDB-lite"/>
    </source>
</evidence>
<sequence>MPSSSRRRRRLAGAASGRRRSNLPVPAFEGAQEHHEDMWRPRTAALAFDPAVFPHFHVFELVNREEHKIGSAVKAVHIYSSETGTWVRRENEWWGYEIVSSGHHAYANGSLHLTTADAENGLVASVDTAGTTWKVTRVCPEHPAKLGGSGGFIGPSRRRLFFLDAGAGSSYAPELAIYALEPGRGGGAERWILKQRVRNLQHQSGRMWFGTHHAVVGIHPECGVIFLFDSRGRKLVAYDMDQGTARVICTFTGPSRKYHFFPYVPLHS</sequence>
<dbReference type="InterPro" id="IPR055290">
    <property type="entry name" value="At3g26010-like"/>
</dbReference>
<dbReference type="PANTHER" id="PTHR35546:SF80">
    <property type="entry name" value="F-BOX DOMAIN CONTAINING PROTEIN EXPRESSED"/>
    <property type="match status" value="1"/>
</dbReference>
<feature type="compositionally biased region" description="Basic residues" evidence="1">
    <location>
        <begin position="1"/>
        <end position="21"/>
    </location>
</feature>
<organism evidence="2 3">
    <name type="scientific">Eragrostis curvula</name>
    <name type="common">weeping love grass</name>
    <dbReference type="NCBI Taxonomy" id="38414"/>
    <lineage>
        <taxon>Eukaryota</taxon>
        <taxon>Viridiplantae</taxon>
        <taxon>Streptophyta</taxon>
        <taxon>Embryophyta</taxon>
        <taxon>Tracheophyta</taxon>
        <taxon>Spermatophyta</taxon>
        <taxon>Magnoliopsida</taxon>
        <taxon>Liliopsida</taxon>
        <taxon>Poales</taxon>
        <taxon>Poaceae</taxon>
        <taxon>PACMAD clade</taxon>
        <taxon>Chloridoideae</taxon>
        <taxon>Eragrostideae</taxon>
        <taxon>Eragrostidinae</taxon>
        <taxon>Eragrostis</taxon>
    </lineage>
</organism>
<gene>
    <name evidence="2" type="ORF">EJB05_18775</name>
</gene>
<evidence type="ECO:0008006" key="4">
    <source>
        <dbReference type="Google" id="ProtNLM"/>
    </source>
</evidence>
<feature type="region of interest" description="Disordered" evidence="1">
    <location>
        <begin position="1"/>
        <end position="25"/>
    </location>
</feature>
<protein>
    <recommendedName>
        <fullName evidence="4">DUF295 domain-containing protein</fullName>
    </recommendedName>
</protein>
<keyword evidence="3" id="KW-1185">Reference proteome</keyword>
<evidence type="ECO:0000313" key="3">
    <source>
        <dbReference type="Proteomes" id="UP000324897"/>
    </source>
</evidence>
<comment type="caution">
    <text evidence="2">The sequence shown here is derived from an EMBL/GenBank/DDBJ whole genome shotgun (WGS) entry which is preliminary data.</text>
</comment>
<dbReference type="Gramene" id="TVU36826">
    <property type="protein sequence ID" value="TVU36826"/>
    <property type="gene ID" value="EJB05_18775"/>
</dbReference>
<dbReference type="InterPro" id="IPR011044">
    <property type="entry name" value="Quino_amine_DH_bsu"/>
</dbReference>
<dbReference type="Proteomes" id="UP000324897">
    <property type="component" value="Unassembled WGS sequence"/>
</dbReference>
<dbReference type="EMBL" id="RWGY01000009">
    <property type="protein sequence ID" value="TVU36826.1"/>
    <property type="molecule type" value="Genomic_DNA"/>
</dbReference>
<dbReference type="AlphaFoldDB" id="A0A5J9VMX6"/>